<accession>A0AAV7QLK0</accession>
<dbReference type="AlphaFoldDB" id="A0AAV7QLK0"/>
<reference evidence="2" key="1">
    <citation type="journal article" date="2022" name="bioRxiv">
        <title>Sequencing and chromosome-scale assembly of the giantPleurodeles waltlgenome.</title>
        <authorList>
            <person name="Brown T."/>
            <person name="Elewa A."/>
            <person name="Iarovenko S."/>
            <person name="Subramanian E."/>
            <person name="Araus A.J."/>
            <person name="Petzold A."/>
            <person name="Susuki M."/>
            <person name="Suzuki K.-i.T."/>
            <person name="Hayashi T."/>
            <person name="Toyoda A."/>
            <person name="Oliveira C."/>
            <person name="Osipova E."/>
            <person name="Leigh N.D."/>
            <person name="Simon A."/>
            <person name="Yun M.H."/>
        </authorList>
    </citation>
    <scope>NUCLEOTIDE SEQUENCE</scope>
    <source>
        <strain evidence="2">20211129_DDA</strain>
        <tissue evidence="2">Liver</tissue>
    </source>
</reference>
<protein>
    <submittedName>
        <fullName evidence="2">Uncharacterized protein</fullName>
    </submittedName>
</protein>
<evidence type="ECO:0000313" key="2">
    <source>
        <dbReference type="EMBL" id="KAJ1139924.1"/>
    </source>
</evidence>
<organism evidence="2 3">
    <name type="scientific">Pleurodeles waltl</name>
    <name type="common">Iberian ribbed newt</name>
    <dbReference type="NCBI Taxonomy" id="8319"/>
    <lineage>
        <taxon>Eukaryota</taxon>
        <taxon>Metazoa</taxon>
        <taxon>Chordata</taxon>
        <taxon>Craniata</taxon>
        <taxon>Vertebrata</taxon>
        <taxon>Euteleostomi</taxon>
        <taxon>Amphibia</taxon>
        <taxon>Batrachia</taxon>
        <taxon>Caudata</taxon>
        <taxon>Salamandroidea</taxon>
        <taxon>Salamandridae</taxon>
        <taxon>Pleurodelinae</taxon>
        <taxon>Pleurodeles</taxon>
    </lineage>
</organism>
<keyword evidence="1" id="KW-0175">Coiled coil</keyword>
<evidence type="ECO:0000313" key="3">
    <source>
        <dbReference type="Proteomes" id="UP001066276"/>
    </source>
</evidence>
<feature type="coiled-coil region" evidence="1">
    <location>
        <begin position="168"/>
        <end position="195"/>
    </location>
</feature>
<comment type="caution">
    <text evidence="2">The sequence shown here is derived from an EMBL/GenBank/DDBJ whole genome shotgun (WGS) entry which is preliminary data.</text>
</comment>
<proteinExistence type="predicted"/>
<name>A0AAV7QLK0_PLEWA</name>
<evidence type="ECO:0000256" key="1">
    <source>
        <dbReference type="SAM" id="Coils"/>
    </source>
</evidence>
<dbReference type="Proteomes" id="UP001066276">
    <property type="component" value="Chromosome 6"/>
</dbReference>
<keyword evidence="3" id="KW-1185">Reference proteome</keyword>
<gene>
    <name evidence="2" type="ORF">NDU88_006286</name>
</gene>
<sequence>MLGPGPDRHFSCARVADIGSPPCRPARATEWGPVPSCFSSLWGGVWPQSRQASSSVAGSGFRPVPASVVCSCRNSVRHLGASVCWERRWTSALGGAQPGCGLLVATCLHAGRCSLRWAAAAPGMKPPLLLGILGGWGNSAYLGCRWRLGSKYDPVLCDYCVKMYYKDIRKVKLTIAELRRKSKKLRSQLKDEEEDVLLRRISPSLIAEVTKLKYIKKSQETLEVRAELSFVPPLSPFGITRTSSHPTVPTLVNLCQSPSLNLGTYFNTAPDAFDFPGSSATLQQLNELKFVFDKIFVTPLVCFWAPRVRGGLHSGYPQRIRP</sequence>
<dbReference type="EMBL" id="JANPWB010000010">
    <property type="protein sequence ID" value="KAJ1139924.1"/>
    <property type="molecule type" value="Genomic_DNA"/>
</dbReference>